<dbReference type="Proteomes" id="UP000288168">
    <property type="component" value="Unassembled WGS sequence"/>
</dbReference>
<sequence>MAEPTRSGRPCAQRQLAASKSTANLATSSGEILEWVKGYGHSPSKTAVRGTQYPPGLVASPTLVPLSRPLQNRSGLGHKAVCLLTLQQQQQQ</sequence>
<reference evidence="2 3" key="1">
    <citation type="submission" date="2017-06" db="EMBL/GenBank/DDBJ databases">
        <title>Comparative genomic analysis of Ambrosia Fusariam Clade fungi.</title>
        <authorList>
            <person name="Stajich J.E."/>
            <person name="Carrillo J."/>
            <person name="Kijimoto T."/>
            <person name="Eskalen A."/>
            <person name="O'Donnell K."/>
            <person name="Kasson M."/>
        </authorList>
    </citation>
    <scope>NUCLEOTIDE SEQUENCE [LARGE SCALE GENOMIC DNA]</scope>
    <source>
        <strain evidence="2 3">NRRL62584</strain>
    </source>
</reference>
<proteinExistence type="predicted"/>
<accession>A0A428QPN1</accession>
<evidence type="ECO:0000256" key="1">
    <source>
        <dbReference type="SAM" id="MobiDB-lite"/>
    </source>
</evidence>
<dbReference type="EMBL" id="NKCI01000021">
    <property type="protein sequence ID" value="RSL67253.1"/>
    <property type="molecule type" value="Genomic_DNA"/>
</dbReference>
<protein>
    <submittedName>
        <fullName evidence="2">Uncharacterized protein</fullName>
    </submittedName>
</protein>
<feature type="region of interest" description="Disordered" evidence="1">
    <location>
        <begin position="1"/>
        <end position="23"/>
    </location>
</feature>
<dbReference type="AlphaFoldDB" id="A0A428QPN1"/>
<evidence type="ECO:0000313" key="2">
    <source>
        <dbReference type="EMBL" id="RSL67253.1"/>
    </source>
</evidence>
<gene>
    <name evidence="2" type="ORF">CEP54_003322</name>
</gene>
<organism evidence="2 3">
    <name type="scientific">Fusarium duplospermum</name>
    <dbReference type="NCBI Taxonomy" id="1325734"/>
    <lineage>
        <taxon>Eukaryota</taxon>
        <taxon>Fungi</taxon>
        <taxon>Dikarya</taxon>
        <taxon>Ascomycota</taxon>
        <taxon>Pezizomycotina</taxon>
        <taxon>Sordariomycetes</taxon>
        <taxon>Hypocreomycetidae</taxon>
        <taxon>Hypocreales</taxon>
        <taxon>Nectriaceae</taxon>
        <taxon>Fusarium</taxon>
        <taxon>Fusarium solani species complex</taxon>
    </lineage>
</organism>
<name>A0A428QPN1_9HYPO</name>
<comment type="caution">
    <text evidence="2">The sequence shown here is derived from an EMBL/GenBank/DDBJ whole genome shotgun (WGS) entry which is preliminary data.</text>
</comment>
<keyword evidence="3" id="KW-1185">Reference proteome</keyword>
<evidence type="ECO:0000313" key="3">
    <source>
        <dbReference type="Proteomes" id="UP000288168"/>
    </source>
</evidence>